<name>A0A5N5TFL0_9CRUS</name>
<accession>A0A5N5TFL0</accession>
<organism evidence="3 4">
    <name type="scientific">Armadillidium nasatum</name>
    <dbReference type="NCBI Taxonomy" id="96803"/>
    <lineage>
        <taxon>Eukaryota</taxon>
        <taxon>Metazoa</taxon>
        <taxon>Ecdysozoa</taxon>
        <taxon>Arthropoda</taxon>
        <taxon>Crustacea</taxon>
        <taxon>Multicrustacea</taxon>
        <taxon>Malacostraca</taxon>
        <taxon>Eumalacostraca</taxon>
        <taxon>Peracarida</taxon>
        <taxon>Isopoda</taxon>
        <taxon>Oniscidea</taxon>
        <taxon>Crinocheta</taxon>
        <taxon>Armadillidiidae</taxon>
        <taxon>Armadillidium</taxon>
    </lineage>
</organism>
<feature type="compositionally biased region" description="Low complexity" evidence="1">
    <location>
        <begin position="243"/>
        <end position="254"/>
    </location>
</feature>
<dbReference type="OrthoDB" id="10396906at2759"/>
<evidence type="ECO:0000313" key="3">
    <source>
        <dbReference type="EMBL" id="KAB7505423.1"/>
    </source>
</evidence>
<sequence length="268" mass="31756">MQLSYIIMMKISLLILSSKYFQYVINQTGLRNVSHYKAKGEMSFEENKLFVQYKYAPEASGWYKKLDKNLFVRDIEFSSAMYVFRRSNNVWLLSSFPRNESIYNESVIYSTDQSKASLLQENFTNYKGTLEYKASQFASPSEETTTLRSLFKRKSKGKNRKRDMLLNDRFHDVSKDSSLEHGLYEPDAQETEDIFKIFRKKKCSCTKLEIQYNGEFFKEYYRSDINRNLSAYCNLSNVQEFSNENRNSSLSNNNNDKHSEEWEEEVYS</sequence>
<feature type="signal peptide" evidence="2">
    <location>
        <begin position="1"/>
        <end position="18"/>
    </location>
</feature>
<dbReference type="AlphaFoldDB" id="A0A5N5TFL0"/>
<evidence type="ECO:0000256" key="2">
    <source>
        <dbReference type="SAM" id="SignalP"/>
    </source>
</evidence>
<proteinExistence type="predicted"/>
<evidence type="ECO:0000256" key="1">
    <source>
        <dbReference type="SAM" id="MobiDB-lite"/>
    </source>
</evidence>
<feature type="chain" id="PRO_5024367445" evidence="2">
    <location>
        <begin position="19"/>
        <end position="268"/>
    </location>
</feature>
<evidence type="ECO:0000313" key="4">
    <source>
        <dbReference type="Proteomes" id="UP000326759"/>
    </source>
</evidence>
<keyword evidence="4" id="KW-1185">Reference proteome</keyword>
<reference evidence="3 4" key="1">
    <citation type="journal article" date="2019" name="PLoS Biol.">
        <title>Sex chromosomes control vertical transmission of feminizing Wolbachia symbionts in an isopod.</title>
        <authorList>
            <person name="Becking T."/>
            <person name="Chebbi M.A."/>
            <person name="Giraud I."/>
            <person name="Moumen B."/>
            <person name="Laverre T."/>
            <person name="Caubet Y."/>
            <person name="Peccoud J."/>
            <person name="Gilbert C."/>
            <person name="Cordaux R."/>
        </authorList>
    </citation>
    <scope>NUCLEOTIDE SEQUENCE [LARGE SCALE GENOMIC DNA]</scope>
    <source>
        <strain evidence="3">ANa2</strain>
        <tissue evidence="3">Whole body excluding digestive tract and cuticle</tissue>
    </source>
</reference>
<protein>
    <submittedName>
        <fullName evidence="3">Uncharacterized protein</fullName>
    </submittedName>
</protein>
<dbReference type="EMBL" id="SEYY01001236">
    <property type="protein sequence ID" value="KAB7505423.1"/>
    <property type="molecule type" value="Genomic_DNA"/>
</dbReference>
<dbReference type="Proteomes" id="UP000326759">
    <property type="component" value="Unassembled WGS sequence"/>
</dbReference>
<keyword evidence="2" id="KW-0732">Signal</keyword>
<comment type="caution">
    <text evidence="3">The sequence shown here is derived from an EMBL/GenBank/DDBJ whole genome shotgun (WGS) entry which is preliminary data.</text>
</comment>
<feature type="region of interest" description="Disordered" evidence="1">
    <location>
        <begin position="243"/>
        <end position="268"/>
    </location>
</feature>
<gene>
    <name evidence="3" type="ORF">Anas_00819</name>
</gene>